<sequence length="83" mass="8957">MLKPYVTASARTSHRCPEPRARHLIFLWSGGEPIPVGVIAGEHTVHDGDRAAFASGLWATSVVAADSTAAQQLAVDQIRRSRH</sequence>
<dbReference type="EMBL" id="JBHLUH010000014">
    <property type="protein sequence ID" value="MFC0528596.1"/>
    <property type="molecule type" value="Genomic_DNA"/>
</dbReference>
<accession>A0ABV6M1L8</accession>
<name>A0ABV6M1L8_9ACTN</name>
<gene>
    <name evidence="1" type="ORF">ACFFIA_13080</name>
</gene>
<organism evidence="1 2">
    <name type="scientific">Phytohabitans kaempferiae</name>
    <dbReference type="NCBI Taxonomy" id="1620943"/>
    <lineage>
        <taxon>Bacteria</taxon>
        <taxon>Bacillati</taxon>
        <taxon>Actinomycetota</taxon>
        <taxon>Actinomycetes</taxon>
        <taxon>Micromonosporales</taxon>
        <taxon>Micromonosporaceae</taxon>
    </lineage>
</organism>
<protein>
    <submittedName>
        <fullName evidence="1">Uncharacterized protein</fullName>
    </submittedName>
</protein>
<comment type="caution">
    <text evidence="1">The sequence shown here is derived from an EMBL/GenBank/DDBJ whole genome shotgun (WGS) entry which is preliminary data.</text>
</comment>
<keyword evidence="2" id="KW-1185">Reference proteome</keyword>
<evidence type="ECO:0000313" key="1">
    <source>
        <dbReference type="EMBL" id="MFC0528596.1"/>
    </source>
</evidence>
<evidence type="ECO:0000313" key="2">
    <source>
        <dbReference type="Proteomes" id="UP001589867"/>
    </source>
</evidence>
<proteinExistence type="predicted"/>
<reference evidence="1 2" key="1">
    <citation type="submission" date="2024-09" db="EMBL/GenBank/DDBJ databases">
        <authorList>
            <person name="Sun Q."/>
            <person name="Mori K."/>
        </authorList>
    </citation>
    <scope>NUCLEOTIDE SEQUENCE [LARGE SCALE GENOMIC DNA]</scope>
    <source>
        <strain evidence="1 2">TBRC 3947</strain>
    </source>
</reference>
<dbReference type="Proteomes" id="UP001589867">
    <property type="component" value="Unassembled WGS sequence"/>
</dbReference>
<dbReference type="RefSeq" id="WP_377250350.1">
    <property type="nucleotide sequence ID" value="NZ_JBHLUH010000014.1"/>
</dbReference>